<feature type="transmembrane region" description="Helical" evidence="1">
    <location>
        <begin position="274"/>
        <end position="292"/>
    </location>
</feature>
<feature type="transmembrane region" description="Helical" evidence="1">
    <location>
        <begin position="232"/>
        <end position="262"/>
    </location>
</feature>
<feature type="transmembrane region" description="Helical" evidence="1">
    <location>
        <begin position="168"/>
        <end position="190"/>
    </location>
</feature>
<gene>
    <name evidence="2" type="ORF">IHE39_26305</name>
</gene>
<feature type="transmembrane region" description="Helical" evidence="1">
    <location>
        <begin position="135"/>
        <end position="156"/>
    </location>
</feature>
<proteinExistence type="predicted"/>
<dbReference type="EMBL" id="JACZEP010000014">
    <property type="protein sequence ID" value="MBE1207807.1"/>
    <property type="molecule type" value="Genomic_DNA"/>
</dbReference>
<dbReference type="Pfam" id="PF09948">
    <property type="entry name" value="PpoB2"/>
    <property type="match status" value="1"/>
</dbReference>
<protein>
    <submittedName>
        <fullName evidence="2">DUF2182 domain-containing protein</fullName>
    </submittedName>
</protein>
<evidence type="ECO:0000256" key="1">
    <source>
        <dbReference type="SAM" id="Phobius"/>
    </source>
</evidence>
<sequence>MSTSRLELMLRRDRAVILGAIAAVATLAWVYVIWFAANMGASPIAGADMPGMTIPGTTMPGMTMPSPEMPGMAMPGMEMGTALAPALRGWSVGDFAFMFAMWTIMMVGMMLPSVAPMLLIYAGVARQAGSRGKPFAATAWFATGYLLAWTAFSMLATSAQWALESALLLTPMTGISPALGGIVLIVAGVYQCTLLKDVCLSACQSPLQFIMRHGGFRPDPLSAMNLGAEHGIYCIGCCWALMAILFAVGIMNLLWVAAIAAFILLEKLVGPSRLLSRVAGVGLIAAGAWMLLAN</sequence>
<reference evidence="2 3" key="1">
    <citation type="submission" date="2020-09" db="EMBL/GenBank/DDBJ databases">
        <title>Draft Genome Sequence of Aminobacter carboxidus type strain DSM 1086, a soil Gram-negative carboxydobacterium.</title>
        <authorList>
            <person name="Turrini P."/>
            <person name="Tescari M."/>
            <person name="Artuso I."/>
            <person name="Lugli G.A."/>
            <person name="Frangipani E."/>
            <person name="Ventura M."/>
            <person name="Visca P."/>
        </authorList>
    </citation>
    <scope>NUCLEOTIDE SEQUENCE [LARGE SCALE GENOMIC DNA]</scope>
    <source>
        <strain evidence="2 3">DSM 1086</strain>
    </source>
</reference>
<name>A0ABR9GVU9_9HYPH</name>
<keyword evidence="1" id="KW-1133">Transmembrane helix</keyword>
<organism evidence="2 3">
    <name type="scientific">Aminobacter carboxidus</name>
    <dbReference type="NCBI Taxonomy" id="376165"/>
    <lineage>
        <taxon>Bacteria</taxon>
        <taxon>Pseudomonadati</taxon>
        <taxon>Pseudomonadota</taxon>
        <taxon>Alphaproteobacteria</taxon>
        <taxon>Hyphomicrobiales</taxon>
        <taxon>Phyllobacteriaceae</taxon>
        <taxon>Aminobacter</taxon>
    </lineage>
</organism>
<dbReference type="Proteomes" id="UP000598227">
    <property type="component" value="Unassembled WGS sequence"/>
</dbReference>
<evidence type="ECO:0000313" key="3">
    <source>
        <dbReference type="Proteomes" id="UP000598227"/>
    </source>
</evidence>
<evidence type="ECO:0000313" key="2">
    <source>
        <dbReference type="EMBL" id="MBE1207807.1"/>
    </source>
</evidence>
<feature type="transmembrane region" description="Helical" evidence="1">
    <location>
        <begin position="15"/>
        <end position="37"/>
    </location>
</feature>
<dbReference type="InterPro" id="IPR018688">
    <property type="entry name" value="PpoB2-like"/>
</dbReference>
<keyword evidence="1" id="KW-0812">Transmembrane</keyword>
<feature type="transmembrane region" description="Helical" evidence="1">
    <location>
        <begin position="95"/>
        <end position="123"/>
    </location>
</feature>
<keyword evidence="3" id="KW-1185">Reference proteome</keyword>
<comment type="caution">
    <text evidence="2">The sequence shown here is derived from an EMBL/GenBank/DDBJ whole genome shotgun (WGS) entry which is preliminary data.</text>
</comment>
<keyword evidence="1" id="KW-0472">Membrane</keyword>
<accession>A0ABR9GVU9</accession>
<dbReference type="RefSeq" id="WP_192568579.1">
    <property type="nucleotide sequence ID" value="NZ_JACZEP010000014.1"/>
</dbReference>